<reference evidence="3 4" key="1">
    <citation type="submission" date="2024-09" db="EMBL/GenBank/DDBJ databases">
        <title>Chromosome-scale assembly of Riccia fluitans.</title>
        <authorList>
            <person name="Paukszto L."/>
            <person name="Sawicki J."/>
            <person name="Karawczyk K."/>
            <person name="Piernik-Szablinska J."/>
            <person name="Szczecinska M."/>
            <person name="Mazdziarz M."/>
        </authorList>
    </citation>
    <scope>NUCLEOTIDE SEQUENCE [LARGE SCALE GENOMIC DNA]</scope>
    <source>
        <strain evidence="3">Rf_01</strain>
        <tissue evidence="3">Aerial parts of the thallus</tissue>
    </source>
</reference>
<evidence type="ECO:0000256" key="1">
    <source>
        <dbReference type="SAM" id="MobiDB-lite"/>
    </source>
</evidence>
<feature type="compositionally biased region" description="Basic and acidic residues" evidence="1">
    <location>
        <begin position="129"/>
        <end position="145"/>
    </location>
</feature>
<feature type="region of interest" description="Disordered" evidence="1">
    <location>
        <begin position="49"/>
        <end position="145"/>
    </location>
</feature>
<gene>
    <name evidence="3" type="ORF">R1flu_007549</name>
</gene>
<organism evidence="3 4">
    <name type="scientific">Riccia fluitans</name>
    <dbReference type="NCBI Taxonomy" id="41844"/>
    <lineage>
        <taxon>Eukaryota</taxon>
        <taxon>Viridiplantae</taxon>
        <taxon>Streptophyta</taxon>
        <taxon>Embryophyta</taxon>
        <taxon>Marchantiophyta</taxon>
        <taxon>Marchantiopsida</taxon>
        <taxon>Marchantiidae</taxon>
        <taxon>Marchantiales</taxon>
        <taxon>Ricciaceae</taxon>
        <taxon>Riccia</taxon>
    </lineage>
</organism>
<evidence type="ECO:0000313" key="3">
    <source>
        <dbReference type="EMBL" id="KAL2636070.1"/>
    </source>
</evidence>
<protein>
    <submittedName>
        <fullName evidence="3">Uncharacterized protein</fullName>
    </submittedName>
</protein>
<keyword evidence="2" id="KW-0732">Signal</keyword>
<dbReference type="EMBL" id="JBHFFA010000003">
    <property type="protein sequence ID" value="KAL2636070.1"/>
    <property type="molecule type" value="Genomic_DNA"/>
</dbReference>
<dbReference type="PANTHER" id="PTHR33210:SF18">
    <property type="entry name" value="PROTODERMAL FACTOR 1"/>
    <property type="match status" value="1"/>
</dbReference>
<dbReference type="InterPro" id="IPR039923">
    <property type="entry name" value="Protodermal_1"/>
</dbReference>
<feature type="compositionally biased region" description="Polar residues" evidence="1">
    <location>
        <begin position="110"/>
        <end position="123"/>
    </location>
</feature>
<evidence type="ECO:0000313" key="4">
    <source>
        <dbReference type="Proteomes" id="UP001605036"/>
    </source>
</evidence>
<accession>A0ABD1Z025</accession>
<feature type="signal peptide" evidence="2">
    <location>
        <begin position="1"/>
        <end position="23"/>
    </location>
</feature>
<sequence length="414" mass="47196">MGRLLLLSSAVMALLIFSSYASAARLHEKFSQGTYYDQTQLEAEQPVKIETDNNPQEVDPKVQTDPQETSKPTDLPQPDPVDTTIPDRYPEGYPGQNQYNQQLPGDDANPESQYQGYRGSQYSTVPTETDPKKTEETIPDRYPHGYYPEDNKDVNPESKYHNNFAFNPTENEDFSNRYANGYYNTADLEARNQPGEVRFNYDPQQQHPGMNFNYNPDTTVQDPEDLTHRYTEGYYPYRTADTHTTTEPKVNNYYQQNQFRYSQFPENQPRYGYENMQGDFSAQLQGNEVPFELTGGACPTEYWVTNPQRWPKFFSMKSTVVDAFGEKARDVYGEITIMDALTDTRAEPYSKLVHNGCTAILNSYSRAQYKLKHTQVINQFNGALVSPEAAKEQAKVFEEANVSVFSAGIAGSCT</sequence>
<feature type="chain" id="PRO_5044869089" evidence="2">
    <location>
        <begin position="24"/>
        <end position="414"/>
    </location>
</feature>
<dbReference type="Proteomes" id="UP001605036">
    <property type="component" value="Unassembled WGS sequence"/>
</dbReference>
<proteinExistence type="predicted"/>
<evidence type="ECO:0000256" key="2">
    <source>
        <dbReference type="SAM" id="SignalP"/>
    </source>
</evidence>
<dbReference type="PANTHER" id="PTHR33210">
    <property type="entry name" value="PROTODERMAL FACTOR 1"/>
    <property type="match status" value="1"/>
</dbReference>
<keyword evidence="4" id="KW-1185">Reference proteome</keyword>
<name>A0ABD1Z025_9MARC</name>
<dbReference type="AlphaFoldDB" id="A0ABD1Z025"/>
<comment type="caution">
    <text evidence="3">The sequence shown here is derived from an EMBL/GenBank/DDBJ whole genome shotgun (WGS) entry which is preliminary data.</text>
</comment>